<name>A0A162FBE0_9EURY</name>
<evidence type="ECO:0000256" key="2">
    <source>
        <dbReference type="ARBA" id="ARBA00022801"/>
    </source>
</evidence>
<dbReference type="CDD" id="cd07400">
    <property type="entry name" value="MPP_1"/>
    <property type="match status" value="1"/>
</dbReference>
<protein>
    <submittedName>
        <fullName evidence="6">3',5'-cyclic adenosine monophosphate phosphodiesterase CpdA</fullName>
        <ecNumber evidence="6">3.1.4.17</ecNumber>
    </submittedName>
</protein>
<dbReference type="GO" id="GO:0004114">
    <property type="term" value="F:3',5'-cyclic-nucleotide phosphodiesterase activity"/>
    <property type="evidence" value="ECO:0007669"/>
    <property type="project" value="UniProtKB-EC"/>
</dbReference>
<dbReference type="InterPro" id="IPR004843">
    <property type="entry name" value="Calcineurin-like_PHP"/>
</dbReference>
<gene>
    <name evidence="6" type="primary">cpdA_2</name>
    <name evidence="6" type="ORF">MBCUR_17420</name>
</gene>
<dbReference type="PANTHER" id="PTHR42988:SF2">
    <property type="entry name" value="CYCLIC NUCLEOTIDE PHOSPHODIESTERASE CBUA0032-RELATED"/>
    <property type="match status" value="1"/>
</dbReference>
<evidence type="ECO:0000256" key="1">
    <source>
        <dbReference type="ARBA" id="ARBA00022723"/>
    </source>
</evidence>
<dbReference type="EC" id="3.1.4.17" evidence="6"/>
<keyword evidence="1" id="KW-0479">Metal-binding</keyword>
<organism evidence="6 7">
    <name type="scientific">Methanobrevibacter curvatus</name>
    <dbReference type="NCBI Taxonomy" id="49547"/>
    <lineage>
        <taxon>Archaea</taxon>
        <taxon>Methanobacteriati</taxon>
        <taxon>Methanobacteriota</taxon>
        <taxon>Methanomada group</taxon>
        <taxon>Methanobacteria</taxon>
        <taxon>Methanobacteriales</taxon>
        <taxon>Methanobacteriaceae</taxon>
        <taxon>Methanobrevibacter</taxon>
    </lineage>
</organism>
<evidence type="ECO:0000259" key="5">
    <source>
        <dbReference type="Pfam" id="PF00149"/>
    </source>
</evidence>
<dbReference type="Gene3D" id="3.60.21.10">
    <property type="match status" value="1"/>
</dbReference>
<dbReference type="AlphaFoldDB" id="A0A162FBE0"/>
<keyword evidence="7" id="KW-1185">Reference proteome</keyword>
<dbReference type="EMBL" id="LWMV01000210">
    <property type="protein sequence ID" value="KZX10585.1"/>
    <property type="molecule type" value="Genomic_DNA"/>
</dbReference>
<proteinExistence type="inferred from homology"/>
<feature type="domain" description="Calcineurin-like phosphoesterase" evidence="5">
    <location>
        <begin position="4"/>
        <end position="187"/>
    </location>
</feature>
<dbReference type="PATRIC" id="fig|49547.3.peg.1846"/>
<dbReference type="STRING" id="49547.MBCUR_17420"/>
<dbReference type="InterPro" id="IPR050884">
    <property type="entry name" value="CNP_phosphodiesterase-III"/>
</dbReference>
<accession>A0A162FBE0</accession>
<reference evidence="6 7" key="1">
    <citation type="submission" date="2016-04" db="EMBL/GenBank/DDBJ databases">
        <title>Genome sequence of Methanobrevibacter curvatus DSM 11111.</title>
        <authorList>
            <person name="Poehlein A."/>
            <person name="Seedorf H."/>
            <person name="Daniel R."/>
        </authorList>
    </citation>
    <scope>NUCLEOTIDE SEQUENCE [LARGE SCALE GENOMIC DNA]</scope>
    <source>
        <strain evidence="6 7">DSM 11111</strain>
    </source>
</reference>
<dbReference type="PANTHER" id="PTHR42988">
    <property type="entry name" value="PHOSPHOHYDROLASE"/>
    <property type="match status" value="1"/>
</dbReference>
<keyword evidence="2 6" id="KW-0378">Hydrolase</keyword>
<dbReference type="InterPro" id="IPR029052">
    <property type="entry name" value="Metallo-depent_PP-like"/>
</dbReference>
<sequence>MTLITHISDIHFGSSAFNEEIYLKFVDEINNSKTDFIILTGDLTDNGYYSSFLKIKEYLNMFEAPLLSIPGNHDARNVGFKVFEDEIGERNWARKISDDEILIVGLDSSEPDLNNGNIGRFQQLWLEDLLQTTIDDSIFSIVALHHHLIPIPNTGRERNELLDAGDVLKSLVDKKVNLVISGHKHVPYIWKLEDSYFISAGSLSSNKLRGKILNSYNTYDISKNNVEVLLNQIDGSKIFLASFERD</sequence>
<dbReference type="RefSeq" id="WP_067092513.1">
    <property type="nucleotide sequence ID" value="NZ_LWMV01000210.1"/>
</dbReference>
<dbReference type="Pfam" id="PF00149">
    <property type="entry name" value="Metallophos"/>
    <property type="match status" value="1"/>
</dbReference>
<evidence type="ECO:0000313" key="6">
    <source>
        <dbReference type="EMBL" id="KZX10585.1"/>
    </source>
</evidence>
<comment type="caution">
    <text evidence="6">The sequence shown here is derived from an EMBL/GenBank/DDBJ whole genome shotgun (WGS) entry which is preliminary data.</text>
</comment>
<comment type="similarity">
    <text evidence="4">Belongs to the cyclic nucleotide phosphodiesterase class-III family.</text>
</comment>
<dbReference type="SUPFAM" id="SSF56300">
    <property type="entry name" value="Metallo-dependent phosphatases"/>
    <property type="match status" value="1"/>
</dbReference>
<keyword evidence="3" id="KW-0408">Iron</keyword>
<evidence type="ECO:0000256" key="4">
    <source>
        <dbReference type="ARBA" id="ARBA00025742"/>
    </source>
</evidence>
<evidence type="ECO:0000313" key="7">
    <source>
        <dbReference type="Proteomes" id="UP000077245"/>
    </source>
</evidence>
<dbReference type="GO" id="GO:0046872">
    <property type="term" value="F:metal ion binding"/>
    <property type="evidence" value="ECO:0007669"/>
    <property type="project" value="UniProtKB-KW"/>
</dbReference>
<evidence type="ECO:0000256" key="3">
    <source>
        <dbReference type="ARBA" id="ARBA00023004"/>
    </source>
</evidence>
<dbReference type="OrthoDB" id="7513at2157"/>
<dbReference type="Proteomes" id="UP000077245">
    <property type="component" value="Unassembled WGS sequence"/>
</dbReference>